<feature type="transmembrane region" description="Helical" evidence="6">
    <location>
        <begin position="105"/>
        <end position="127"/>
    </location>
</feature>
<dbReference type="InterPro" id="IPR000725">
    <property type="entry name" value="Olfact_rcpt"/>
</dbReference>
<dbReference type="AlphaFoldDB" id="A0A3Q3DY97"/>
<evidence type="ECO:0000256" key="6">
    <source>
        <dbReference type="SAM" id="Phobius"/>
    </source>
</evidence>
<feature type="transmembrane region" description="Helical" evidence="6">
    <location>
        <begin position="67"/>
        <end position="85"/>
    </location>
</feature>
<evidence type="ECO:0000256" key="3">
    <source>
        <dbReference type="ARBA" id="ARBA00022989"/>
    </source>
</evidence>
<dbReference type="Ensembl" id="ENSHCOT00000016169.1">
    <property type="protein sequence ID" value="ENSHCOP00000023686.1"/>
    <property type="gene ID" value="ENSHCOG00000012436.1"/>
</dbReference>
<dbReference type="PRINTS" id="PR00245">
    <property type="entry name" value="OLFACTORYR"/>
</dbReference>
<dbReference type="PRINTS" id="PR00237">
    <property type="entry name" value="GPCRRHODOPSN"/>
</dbReference>
<dbReference type="GO" id="GO:0005549">
    <property type="term" value="F:odorant binding"/>
    <property type="evidence" value="ECO:0007669"/>
    <property type="project" value="TreeGrafter"/>
</dbReference>
<evidence type="ECO:0000259" key="7">
    <source>
        <dbReference type="PROSITE" id="PS50262"/>
    </source>
</evidence>
<dbReference type="GO" id="GO:0004984">
    <property type="term" value="F:olfactory receptor activity"/>
    <property type="evidence" value="ECO:0007669"/>
    <property type="project" value="InterPro"/>
</dbReference>
<proteinExistence type="predicted"/>
<keyword evidence="4 6" id="KW-0472">Membrane</keyword>
<name>A0A3Q3DY97_HIPCM</name>
<reference evidence="8" key="1">
    <citation type="submission" date="2025-08" db="UniProtKB">
        <authorList>
            <consortium name="Ensembl"/>
        </authorList>
    </citation>
    <scope>IDENTIFICATION</scope>
</reference>
<dbReference type="PANTHER" id="PTHR26451:SF869">
    <property type="entry name" value="OLFACTORY RECEPTOR 530-RELATED"/>
    <property type="match status" value="1"/>
</dbReference>
<keyword evidence="5" id="KW-0807">Transducer</keyword>
<evidence type="ECO:0000256" key="4">
    <source>
        <dbReference type="ARBA" id="ARBA00023136"/>
    </source>
</evidence>
<comment type="subcellular location">
    <subcellularLocation>
        <location evidence="1">Membrane</location>
        <topology evidence="1">Multi-pass membrane protein</topology>
    </subcellularLocation>
</comment>
<dbReference type="Gene3D" id="1.20.1070.10">
    <property type="entry name" value="Rhodopsin 7-helix transmembrane proteins"/>
    <property type="match status" value="1"/>
</dbReference>
<dbReference type="GO" id="GO:0004930">
    <property type="term" value="F:G protein-coupled receptor activity"/>
    <property type="evidence" value="ECO:0007669"/>
    <property type="project" value="InterPro"/>
</dbReference>
<dbReference type="Pfam" id="PF13853">
    <property type="entry name" value="7tm_4"/>
    <property type="match status" value="1"/>
</dbReference>
<dbReference type="Proteomes" id="UP000264820">
    <property type="component" value="Unplaced"/>
</dbReference>
<feature type="transmembrane region" description="Helical" evidence="6">
    <location>
        <begin position="148"/>
        <end position="171"/>
    </location>
</feature>
<evidence type="ECO:0000256" key="5">
    <source>
        <dbReference type="ARBA" id="ARBA00023224"/>
    </source>
</evidence>
<dbReference type="InterPro" id="IPR000276">
    <property type="entry name" value="GPCR_Rhodpsn"/>
</dbReference>
<protein>
    <submittedName>
        <fullName evidence="8">Odorant receptor, family 42, subfamily B, member 2</fullName>
    </submittedName>
</protein>
<dbReference type="InterPro" id="IPR052921">
    <property type="entry name" value="GPCR1_Superfamily_Member"/>
</dbReference>
<evidence type="ECO:0000313" key="9">
    <source>
        <dbReference type="Proteomes" id="UP000264820"/>
    </source>
</evidence>
<evidence type="ECO:0000256" key="1">
    <source>
        <dbReference type="ARBA" id="ARBA00004141"/>
    </source>
</evidence>
<evidence type="ECO:0000256" key="2">
    <source>
        <dbReference type="ARBA" id="ARBA00022692"/>
    </source>
</evidence>
<keyword evidence="2 6" id="KW-0812">Transmembrane</keyword>
<dbReference type="GeneTree" id="ENSGT00950000182847"/>
<feature type="transmembrane region" description="Helical" evidence="6">
    <location>
        <begin position="209"/>
        <end position="234"/>
    </location>
</feature>
<reference evidence="8" key="2">
    <citation type="submission" date="2025-09" db="UniProtKB">
        <authorList>
            <consortium name="Ensembl"/>
        </authorList>
    </citation>
    <scope>IDENTIFICATION</scope>
</reference>
<organism evidence="8 9">
    <name type="scientific">Hippocampus comes</name>
    <name type="common">Tiger tail seahorse</name>
    <dbReference type="NCBI Taxonomy" id="109280"/>
    <lineage>
        <taxon>Eukaryota</taxon>
        <taxon>Metazoa</taxon>
        <taxon>Chordata</taxon>
        <taxon>Craniata</taxon>
        <taxon>Vertebrata</taxon>
        <taxon>Euteleostomi</taxon>
        <taxon>Actinopterygii</taxon>
        <taxon>Neopterygii</taxon>
        <taxon>Teleostei</taxon>
        <taxon>Neoteleostei</taxon>
        <taxon>Acanthomorphata</taxon>
        <taxon>Syngnathiaria</taxon>
        <taxon>Syngnathiformes</taxon>
        <taxon>Syngnathoidei</taxon>
        <taxon>Syngnathidae</taxon>
        <taxon>Hippocampus</taxon>
    </lineage>
</organism>
<keyword evidence="9" id="KW-1185">Reference proteome</keyword>
<dbReference type="SUPFAM" id="SSF81321">
    <property type="entry name" value="Family A G protein-coupled receptor-like"/>
    <property type="match status" value="1"/>
</dbReference>
<dbReference type="InterPro" id="IPR017452">
    <property type="entry name" value="GPCR_Rhodpsn_7TM"/>
</dbReference>
<feature type="domain" description="G-protein coupled receptors family 1 profile" evidence="7">
    <location>
        <begin position="48"/>
        <end position="293"/>
    </location>
</feature>
<feature type="transmembrane region" description="Helical" evidence="6">
    <location>
        <begin position="33"/>
        <end position="55"/>
    </location>
</feature>
<keyword evidence="3 6" id="KW-1133">Transmembrane helix</keyword>
<feature type="transmembrane region" description="Helical" evidence="6">
    <location>
        <begin position="246"/>
        <end position="266"/>
    </location>
</feature>
<sequence length="330" mass="37605">MNLFNPAKDENVSMVHPEYFIISGLSGIPHIKLYYVFLFVVYVLSVLANGSVMAVICLDRRLRTPKYVAVFNLAFVDLFGSSALVPKLLDVFLLGHRRVPFRSCLTFLFFCYTCLSMQSFNLVALAYDRLLAIIFPLHYQVRSRNPRLMRISALHSYSTNAILTTMLSIVYGVVFCRTRSYFCDHGQIYRLACNSHYPNYVVSCVYPVVIFWLPLAFILLSYVAIGCTLAKVAAVQERLKALRTCAAHLSLVAIYFIPLLITFTLMENIHPDGRIVNLSLTSVFPPVLNPVIYTLQTQEIKDFFNITSLSRGFHQQNDSLPNMTMYSFCM</sequence>
<evidence type="ECO:0000313" key="8">
    <source>
        <dbReference type="Ensembl" id="ENSHCOP00000023686.1"/>
    </source>
</evidence>
<dbReference type="PROSITE" id="PS50262">
    <property type="entry name" value="G_PROTEIN_RECEP_F1_2"/>
    <property type="match status" value="1"/>
</dbReference>
<accession>A0A3Q3DY97</accession>
<dbReference type="GO" id="GO:0016020">
    <property type="term" value="C:membrane"/>
    <property type="evidence" value="ECO:0007669"/>
    <property type="project" value="UniProtKB-SubCell"/>
</dbReference>
<dbReference type="PANTHER" id="PTHR26451">
    <property type="entry name" value="G_PROTEIN_RECEP_F1_2 DOMAIN-CONTAINING PROTEIN"/>
    <property type="match status" value="1"/>
</dbReference>